<dbReference type="EMBL" id="JYDW01000052">
    <property type="protein sequence ID" value="KRZ58769.1"/>
    <property type="molecule type" value="Genomic_DNA"/>
</dbReference>
<evidence type="ECO:0000256" key="2">
    <source>
        <dbReference type="SAM" id="Phobius"/>
    </source>
</evidence>
<feature type="region of interest" description="Disordered" evidence="1">
    <location>
        <begin position="459"/>
        <end position="478"/>
    </location>
</feature>
<protein>
    <submittedName>
        <fullName evidence="3">Uncharacterized protein</fullName>
    </submittedName>
</protein>
<evidence type="ECO:0000313" key="3">
    <source>
        <dbReference type="EMBL" id="KRZ58769.1"/>
    </source>
</evidence>
<dbReference type="OrthoDB" id="5918334at2759"/>
<dbReference type="AlphaFoldDB" id="A0A0V1LGW4"/>
<reference evidence="3 4" key="1">
    <citation type="submission" date="2015-05" db="EMBL/GenBank/DDBJ databases">
        <title>Evolution of Trichinella species and genotypes.</title>
        <authorList>
            <person name="Korhonen P.K."/>
            <person name="Edoardo P."/>
            <person name="Giuseppe L.R."/>
            <person name="Gasser R.B."/>
        </authorList>
    </citation>
    <scope>NUCLEOTIDE SEQUENCE [LARGE SCALE GENOMIC DNA]</scope>
    <source>
        <strain evidence="3">ISS10</strain>
    </source>
</reference>
<gene>
    <name evidence="3" type="ORF">T02_2373</name>
</gene>
<dbReference type="Proteomes" id="UP000054721">
    <property type="component" value="Unassembled WGS sequence"/>
</dbReference>
<keyword evidence="4" id="KW-1185">Reference proteome</keyword>
<proteinExistence type="predicted"/>
<accession>A0A0V1LGW4</accession>
<keyword evidence="2" id="KW-1133">Transmembrane helix</keyword>
<name>A0A0V1LGW4_9BILA</name>
<sequence length="540" mass="60007">MPESSVRFVSQAYSFNRLRIHFLCYTNMVQQSGSRVCLTPTAMFGVIMLTFIATLSMAMLALYLLIGIKQGREKCGIKLLKKFVPENSTLPSSDPFQLTKVKTINEIGTNTSIRRPDRKVRNVQCSSSSIHAAFEQAESTDANGQKSSSEVVLNEEEMSKEKATKDLDRIHFMLNGKQFYTEQSCEDKPTNVKLISLDLENMDEVTARKILTMASCSKVIVQVPTVCSSLLSVDENLGKLCKREAEKIASFPFQSELMENSSTDEKAIQTSASDNNKPMLTNSISIEAITRTENAATQVEEEDIISKLTTTDNLPSVEDTDQAVVELGPTDDGDKEDSRTLDDMSKSIYGLLDECQFAKMPFNFAYSSVPDDQCKSTPNWNHSGKVLPDSGNKLDLNELKSVIPEADQHLLDIAGKLANKVQCPQADGSEQSDELKTGDILTLITLINRSANHPARIKQVDSSNDENNPLANTGDNWEDVLTKALKPDSTSSEVVELTEEHRRRLHFHRERFARQREELLALGIDVPTCPTRTTPPPSPQ</sequence>
<evidence type="ECO:0000313" key="4">
    <source>
        <dbReference type="Proteomes" id="UP000054721"/>
    </source>
</evidence>
<feature type="transmembrane region" description="Helical" evidence="2">
    <location>
        <begin position="42"/>
        <end position="66"/>
    </location>
</feature>
<organism evidence="3 4">
    <name type="scientific">Trichinella nativa</name>
    <dbReference type="NCBI Taxonomy" id="6335"/>
    <lineage>
        <taxon>Eukaryota</taxon>
        <taxon>Metazoa</taxon>
        <taxon>Ecdysozoa</taxon>
        <taxon>Nematoda</taxon>
        <taxon>Enoplea</taxon>
        <taxon>Dorylaimia</taxon>
        <taxon>Trichinellida</taxon>
        <taxon>Trichinellidae</taxon>
        <taxon>Trichinella</taxon>
    </lineage>
</organism>
<feature type="compositionally biased region" description="Polar residues" evidence="1">
    <location>
        <begin position="137"/>
        <end position="151"/>
    </location>
</feature>
<keyword evidence="2" id="KW-0472">Membrane</keyword>
<feature type="compositionally biased region" description="Polar residues" evidence="1">
    <location>
        <begin position="460"/>
        <end position="475"/>
    </location>
</feature>
<keyword evidence="2" id="KW-0812">Transmembrane</keyword>
<comment type="caution">
    <text evidence="3">The sequence shown here is derived from an EMBL/GenBank/DDBJ whole genome shotgun (WGS) entry which is preliminary data.</text>
</comment>
<feature type="region of interest" description="Disordered" evidence="1">
    <location>
        <begin position="136"/>
        <end position="158"/>
    </location>
</feature>
<evidence type="ECO:0000256" key="1">
    <source>
        <dbReference type="SAM" id="MobiDB-lite"/>
    </source>
</evidence>